<feature type="binding site" evidence="8">
    <location>
        <position position="324"/>
    </location>
    <ligand>
        <name>Zn(2+)</name>
        <dbReference type="ChEBI" id="CHEBI:29105"/>
    </ligand>
</feature>
<evidence type="ECO:0000313" key="12">
    <source>
        <dbReference type="EMBL" id="KAG2180450.1"/>
    </source>
</evidence>
<feature type="binding site" evidence="8">
    <location>
        <position position="309"/>
    </location>
    <ligand>
        <name>Zn(2+)</name>
        <dbReference type="ChEBI" id="CHEBI:29105"/>
    </ligand>
</feature>
<protein>
    <recommendedName>
        <fullName evidence="7">20S-pre-rRNA D-site endonuclease NOB1</fullName>
    </recommendedName>
</protein>
<dbReference type="InterPro" id="IPR036283">
    <property type="entry name" value="NOB1_Zf-like_sf"/>
</dbReference>
<evidence type="ECO:0000259" key="11">
    <source>
        <dbReference type="Pfam" id="PF17146"/>
    </source>
</evidence>
<dbReference type="Proteomes" id="UP000612746">
    <property type="component" value="Unassembled WGS sequence"/>
</dbReference>
<feature type="domain" description="Nin one binding (NOB1) Zn-ribbon-like" evidence="10">
    <location>
        <begin position="296"/>
        <end position="367"/>
    </location>
</feature>
<dbReference type="GO" id="GO:0030490">
    <property type="term" value="P:maturation of SSU-rRNA"/>
    <property type="evidence" value="ECO:0007669"/>
    <property type="project" value="TreeGrafter"/>
</dbReference>
<dbReference type="CDD" id="cd09876">
    <property type="entry name" value="PIN_Nob1-like"/>
    <property type="match status" value="1"/>
</dbReference>
<evidence type="ECO:0000256" key="3">
    <source>
        <dbReference type="ARBA" id="ARBA00022723"/>
    </source>
</evidence>
<proteinExistence type="inferred from homology"/>
<dbReference type="PANTHER" id="PTHR12814:SF2">
    <property type="entry name" value="RNA-BINDING PROTEIN NOB1"/>
    <property type="match status" value="1"/>
</dbReference>
<comment type="caution">
    <text evidence="12">The sequence shown here is derived from an EMBL/GenBank/DDBJ whole genome shotgun (WGS) entry which is preliminary data.</text>
</comment>
<dbReference type="GO" id="GO:0016787">
    <property type="term" value="F:hydrolase activity"/>
    <property type="evidence" value="ECO:0007669"/>
    <property type="project" value="UniProtKB-KW"/>
</dbReference>
<evidence type="ECO:0000256" key="7">
    <source>
        <dbReference type="PIRNR" id="PIRNR037125"/>
    </source>
</evidence>
<dbReference type="Gene3D" id="3.40.50.1010">
    <property type="entry name" value="5'-nuclease"/>
    <property type="match status" value="1"/>
</dbReference>
<dbReference type="AlphaFoldDB" id="A0A8H7PVD5"/>
<dbReference type="PANTHER" id="PTHR12814">
    <property type="entry name" value="RNA-BINDING PROTEIN NOB1"/>
    <property type="match status" value="1"/>
</dbReference>
<evidence type="ECO:0000256" key="2">
    <source>
        <dbReference type="ARBA" id="ARBA00022722"/>
    </source>
</evidence>
<organism evidence="12 13">
    <name type="scientific">Umbelopsis vinacea</name>
    <dbReference type="NCBI Taxonomy" id="44442"/>
    <lineage>
        <taxon>Eukaryota</taxon>
        <taxon>Fungi</taxon>
        <taxon>Fungi incertae sedis</taxon>
        <taxon>Mucoromycota</taxon>
        <taxon>Mucoromycotina</taxon>
        <taxon>Umbelopsidomycetes</taxon>
        <taxon>Umbelopsidales</taxon>
        <taxon>Umbelopsidaceae</taxon>
        <taxon>Umbelopsis</taxon>
    </lineage>
</organism>
<comment type="similarity">
    <text evidence="1 7">Belongs to the NOB1 family.</text>
</comment>
<dbReference type="GO" id="GO:0005737">
    <property type="term" value="C:cytoplasm"/>
    <property type="evidence" value="ECO:0007669"/>
    <property type="project" value="UniProtKB-ARBA"/>
</dbReference>
<dbReference type="GO" id="GO:0005730">
    <property type="term" value="C:nucleolus"/>
    <property type="evidence" value="ECO:0007669"/>
    <property type="project" value="UniProtKB-SubCell"/>
</dbReference>
<evidence type="ECO:0000256" key="9">
    <source>
        <dbReference type="SAM" id="MobiDB-lite"/>
    </source>
</evidence>
<keyword evidence="4" id="KW-0378">Hydrolase</keyword>
<feature type="binding site" evidence="8">
    <location>
        <position position="321"/>
    </location>
    <ligand>
        <name>Zn(2+)</name>
        <dbReference type="ChEBI" id="CHEBI:29105"/>
    </ligand>
</feature>
<keyword evidence="13" id="KW-1185">Reference proteome</keyword>
<dbReference type="InterPro" id="IPR017117">
    <property type="entry name" value="Nob1_euk"/>
</dbReference>
<dbReference type="FunFam" id="3.40.50.1010:FF:000020">
    <property type="entry name" value="20S-pre-rRNA D-site endonuclease NOB1"/>
    <property type="match status" value="1"/>
</dbReference>
<dbReference type="InterPro" id="IPR033411">
    <property type="entry name" value="Ribonuclease_PIN"/>
</dbReference>
<evidence type="ECO:0000256" key="8">
    <source>
        <dbReference type="PIRSR" id="PIRSR037125-1"/>
    </source>
</evidence>
<sequence>MEHPVNDSEQIAQDTPVVDQEVARPPLEKDQVLTLVIDSAPLLKGTPLRHLAQRFCTIPEVVGEIRDKNAREHIKKLPFELELITPSDEAIKAVVDFSRKTGDFSTLSSVDLKVLALTYMLEVEANGTTRLRTEPVKTKVNKKPRQPTQAPESDDDVEEEEAQDDDEDTWEVAGRGKNKAHRRPVVHQAAPTPTHVTEALNDLKVEETAEEDSTSSESKETTDAVPEDDEDDEDAGEWITPENVVQVKAAELGHQSEGKTSKFQVMQVACITADFAMQNVLLQMNLNLVSTDGMRVKRIKNWVMRCHACYTVTSDMDKKFCPKCGNSSLMRTSCSTDQYGNVTYWLKKNFQYNLRGTKYNIPKPQGGTKANNIVLREDQKEYMKAMNSRRKKKQTNAFDPDFMPSFNLNPEKQINSNMYGTETIGFGRKNPNATSRRRR</sequence>
<feature type="binding site" evidence="8">
    <location>
        <position position="306"/>
    </location>
    <ligand>
        <name>Zn(2+)</name>
        <dbReference type="ChEBI" id="CHEBI:29105"/>
    </ligand>
</feature>
<dbReference type="GO" id="GO:0030688">
    <property type="term" value="C:preribosome, small subunit precursor"/>
    <property type="evidence" value="ECO:0007669"/>
    <property type="project" value="TreeGrafter"/>
</dbReference>
<feature type="compositionally biased region" description="Basic residues" evidence="9">
    <location>
        <begin position="176"/>
        <end position="185"/>
    </location>
</feature>
<dbReference type="OrthoDB" id="446759at2759"/>
<dbReference type="PIRSF" id="PIRSF037125">
    <property type="entry name" value="D-site_20S_pre-rRNA_nuclease"/>
    <property type="match status" value="1"/>
</dbReference>
<dbReference type="InterPro" id="IPR014881">
    <property type="entry name" value="NOB1_Zn-bd"/>
</dbReference>
<name>A0A8H7PVD5_9FUNG</name>
<dbReference type="Pfam" id="PF08772">
    <property type="entry name" value="Zn_ribbon_NOB1"/>
    <property type="match status" value="1"/>
</dbReference>
<evidence type="ECO:0000256" key="4">
    <source>
        <dbReference type="ARBA" id="ARBA00022801"/>
    </source>
</evidence>
<evidence type="ECO:0000259" key="10">
    <source>
        <dbReference type="Pfam" id="PF08772"/>
    </source>
</evidence>
<dbReference type="SUPFAM" id="SSF144206">
    <property type="entry name" value="NOB1 zinc finger-like"/>
    <property type="match status" value="1"/>
</dbReference>
<dbReference type="EMBL" id="JAEPRA010000009">
    <property type="protein sequence ID" value="KAG2180450.1"/>
    <property type="molecule type" value="Genomic_DNA"/>
</dbReference>
<keyword evidence="6 7" id="KW-0539">Nucleus</keyword>
<evidence type="ECO:0000256" key="1">
    <source>
        <dbReference type="ARBA" id="ARBA00005858"/>
    </source>
</evidence>
<feature type="compositionally biased region" description="Acidic residues" evidence="9">
    <location>
        <begin position="225"/>
        <end position="236"/>
    </location>
</feature>
<feature type="domain" description="Ribonuclease PIN" evidence="11">
    <location>
        <begin position="35"/>
        <end position="121"/>
    </location>
</feature>
<keyword evidence="3 7" id="KW-0479">Metal-binding</keyword>
<dbReference type="GO" id="GO:0004521">
    <property type="term" value="F:RNA endonuclease activity"/>
    <property type="evidence" value="ECO:0007669"/>
    <property type="project" value="UniProtKB-UniRule"/>
</dbReference>
<feature type="region of interest" description="Disordered" evidence="9">
    <location>
        <begin position="132"/>
        <end position="238"/>
    </location>
</feature>
<dbReference type="Pfam" id="PF17146">
    <property type="entry name" value="PIN_6"/>
    <property type="match status" value="1"/>
</dbReference>
<dbReference type="InterPro" id="IPR039907">
    <property type="entry name" value="NOB1"/>
</dbReference>
<evidence type="ECO:0000313" key="13">
    <source>
        <dbReference type="Proteomes" id="UP000612746"/>
    </source>
</evidence>
<dbReference type="Gene3D" id="6.20.210.10">
    <property type="entry name" value="Nin one binding (NOB1), Zn-ribbon-like"/>
    <property type="match status" value="1"/>
</dbReference>
<reference evidence="12" key="1">
    <citation type="submission" date="2020-12" db="EMBL/GenBank/DDBJ databases">
        <title>Metabolic potential, ecology and presence of endohyphal bacteria is reflected in genomic diversity of Mucoromycotina.</title>
        <authorList>
            <person name="Muszewska A."/>
            <person name="Okrasinska A."/>
            <person name="Steczkiewicz K."/>
            <person name="Drgas O."/>
            <person name="Orlowska M."/>
            <person name="Perlinska-Lenart U."/>
            <person name="Aleksandrzak-Piekarczyk T."/>
            <person name="Szatraj K."/>
            <person name="Zielenkiewicz U."/>
            <person name="Pilsyk S."/>
            <person name="Malc E."/>
            <person name="Mieczkowski P."/>
            <person name="Kruszewska J.S."/>
            <person name="Biernat P."/>
            <person name="Pawlowska J."/>
        </authorList>
    </citation>
    <scope>NUCLEOTIDE SEQUENCE</scope>
    <source>
        <strain evidence="12">WA0000051536</strain>
    </source>
</reference>
<keyword evidence="5 7" id="KW-0862">Zinc</keyword>
<comment type="subcellular location">
    <subcellularLocation>
        <location evidence="7">Nucleus</location>
        <location evidence="7">Nucleolus</location>
    </subcellularLocation>
</comment>
<comment type="function">
    <text evidence="7">Required for the synthesis of 40S ribosome subunits. Has a role in processing 20S pre-rRNA into the mature 18S rRNA, where it is required for cleavage at the 3' end of the mature 18S rRNA (D-site). Accompanies the 20S pre-rRNA from the nucleus to the cytoplasm.</text>
</comment>
<evidence type="ECO:0000256" key="6">
    <source>
        <dbReference type="ARBA" id="ARBA00023242"/>
    </source>
</evidence>
<accession>A0A8H7PVD5</accession>
<feature type="compositionally biased region" description="Acidic residues" evidence="9">
    <location>
        <begin position="152"/>
        <end position="170"/>
    </location>
</feature>
<evidence type="ECO:0000256" key="5">
    <source>
        <dbReference type="ARBA" id="ARBA00022833"/>
    </source>
</evidence>
<gene>
    <name evidence="12" type="ORF">INT44_003454</name>
</gene>
<keyword evidence="2" id="KW-0540">Nuclease</keyword>
<dbReference type="GO" id="GO:0046872">
    <property type="term" value="F:metal ion binding"/>
    <property type="evidence" value="ECO:0007669"/>
    <property type="project" value="UniProtKB-UniRule"/>
</dbReference>